<dbReference type="AlphaFoldDB" id="A0A5M3YU77"/>
<feature type="compositionally biased region" description="Basic and acidic residues" evidence="2">
    <location>
        <begin position="1"/>
        <end position="17"/>
    </location>
</feature>
<evidence type="ECO:0000313" key="4">
    <source>
        <dbReference type="Proteomes" id="UP000452235"/>
    </source>
</evidence>
<evidence type="ECO:0000256" key="2">
    <source>
        <dbReference type="SAM" id="MobiDB-lite"/>
    </source>
</evidence>
<keyword evidence="3" id="KW-0808">Transferase</keyword>
<accession>A0A5M3YU77</accession>
<organism evidence="3 4">
    <name type="scientific">Aspergillus terreus</name>
    <dbReference type="NCBI Taxonomy" id="33178"/>
    <lineage>
        <taxon>Eukaryota</taxon>
        <taxon>Fungi</taxon>
        <taxon>Dikarya</taxon>
        <taxon>Ascomycota</taxon>
        <taxon>Pezizomycotina</taxon>
        <taxon>Eurotiomycetes</taxon>
        <taxon>Eurotiomycetidae</taxon>
        <taxon>Eurotiales</taxon>
        <taxon>Aspergillaceae</taxon>
        <taxon>Aspergillus</taxon>
        <taxon>Aspergillus subgen. Circumdati</taxon>
    </lineage>
</organism>
<comment type="similarity">
    <text evidence="1">Belongs to the TTI2 family.</text>
</comment>
<dbReference type="OrthoDB" id="6417021at2759"/>
<name>A0A5M3YU77_ASPTE</name>
<sequence length="589" mass="65197">MEGLRKAAQDVLQHRDPTSVSITDSELSTIPVPGGLDALWENISPQENASNMMTCKNLLITRDFLKLRGPKSLSDSEKDAVNHIYEWAASIALPSPVFPTTLDDTSEERRQLMRDEQLRSNLALSVLLLLAGLVPVKDADNTPHVILALASFTSEDDPWTTPQSHSSAIELLSTLQPDPPFWTSIEKILKETIRPVFAKTRNPAITAAGRKNFHPVPLARFDTSILDPESKPWKVSDVYATTALSWIAKQYRPVDKTHLEAHVPFLVPPILALIDDDSTAFKTRGCRVLIDLLSPIKESKSDILQRTNLSSVFEDAIRPCLLSLPTITPEDEAISLLGAAYPALLSLLKLSFLNSPLKSSPSTHGPKEIYVSSLTKTLRDNLISSFHHISSTSTTSASPIASFPYPRLSTLLLEHVTTVIFELGIHTTKYLQDIVPLIHTTLSNPFGPAYPPLLFASIAVTRAVVLNAHPRLWRWRGEIIGALCSCFLHAVDEEREISHREERGGLTESDENARRAMNRLKNELKGAIYLLKLALENPLQAEGDVGQLEAKDNIANEMEELVAADDTLRDLLMSDVDKSNGEFFGLNRD</sequence>
<evidence type="ECO:0000313" key="3">
    <source>
        <dbReference type="EMBL" id="GFF13251.1"/>
    </source>
</evidence>
<dbReference type="VEuPathDB" id="FungiDB:ATEG_02265"/>
<dbReference type="SUPFAM" id="SSF48371">
    <property type="entry name" value="ARM repeat"/>
    <property type="match status" value="1"/>
</dbReference>
<dbReference type="PANTHER" id="PTHR32226">
    <property type="entry name" value="TELO2-INTERACTING PROTEIN 2"/>
    <property type="match status" value="1"/>
</dbReference>
<dbReference type="GO" id="GO:0005634">
    <property type="term" value="C:nucleus"/>
    <property type="evidence" value="ECO:0007669"/>
    <property type="project" value="TreeGrafter"/>
</dbReference>
<dbReference type="GO" id="GO:0016740">
    <property type="term" value="F:transferase activity"/>
    <property type="evidence" value="ECO:0007669"/>
    <property type="project" value="UniProtKB-KW"/>
</dbReference>
<keyword evidence="4" id="KW-1185">Reference proteome</keyword>
<dbReference type="Pfam" id="PF10521">
    <property type="entry name" value="Tti2"/>
    <property type="match status" value="1"/>
</dbReference>
<dbReference type="InterPro" id="IPR016024">
    <property type="entry name" value="ARM-type_fold"/>
</dbReference>
<reference evidence="3 4" key="1">
    <citation type="submission" date="2020-01" db="EMBL/GenBank/DDBJ databases">
        <title>Aspergillus terreus IFO 6365 whole genome shotgun sequence.</title>
        <authorList>
            <person name="Kanamasa S."/>
            <person name="Takahashi H."/>
        </authorList>
    </citation>
    <scope>NUCLEOTIDE SEQUENCE [LARGE SCALE GENOMIC DNA]</scope>
    <source>
        <strain evidence="3 4">IFO 6365</strain>
    </source>
</reference>
<gene>
    <name evidence="3" type="ORF">ATEIFO6365_0002036100</name>
</gene>
<evidence type="ECO:0000256" key="1">
    <source>
        <dbReference type="ARBA" id="ARBA00034736"/>
    </source>
</evidence>
<dbReference type="GO" id="GO:0110078">
    <property type="term" value="C:TTT Hsp90 cochaperone complex"/>
    <property type="evidence" value="ECO:0007669"/>
    <property type="project" value="InterPro"/>
</dbReference>
<dbReference type="GO" id="GO:0005829">
    <property type="term" value="C:cytosol"/>
    <property type="evidence" value="ECO:0007669"/>
    <property type="project" value="TreeGrafter"/>
</dbReference>
<dbReference type="Proteomes" id="UP000452235">
    <property type="component" value="Unassembled WGS sequence"/>
</dbReference>
<protein>
    <submittedName>
        <fullName evidence="3">ATP:tRNA-specific tRNA nucleotidyltransferase</fullName>
    </submittedName>
</protein>
<dbReference type="EMBL" id="BLJY01000002">
    <property type="protein sequence ID" value="GFF13251.1"/>
    <property type="molecule type" value="Genomic_DNA"/>
</dbReference>
<proteinExistence type="inferred from homology"/>
<feature type="region of interest" description="Disordered" evidence="2">
    <location>
        <begin position="1"/>
        <end position="20"/>
    </location>
</feature>
<dbReference type="InterPro" id="IPR018870">
    <property type="entry name" value="Tti2"/>
</dbReference>
<comment type="caution">
    <text evidence="3">The sequence shown here is derived from an EMBL/GenBank/DDBJ whole genome shotgun (WGS) entry which is preliminary data.</text>
</comment>
<dbReference type="PANTHER" id="PTHR32226:SF2">
    <property type="entry name" value="TELO2-INTERACTING PROTEIN 2"/>
    <property type="match status" value="1"/>
</dbReference>